<dbReference type="Proteomes" id="UP000777935">
    <property type="component" value="Unassembled WGS sequence"/>
</dbReference>
<gene>
    <name evidence="2" type="ORF">HRQ87_19515</name>
</gene>
<evidence type="ECO:0000259" key="1">
    <source>
        <dbReference type="PROSITE" id="PS51186"/>
    </source>
</evidence>
<dbReference type="InterPro" id="IPR016181">
    <property type="entry name" value="Acyl_CoA_acyltransferase"/>
</dbReference>
<accession>A0ABX2IVN9</accession>
<evidence type="ECO:0000313" key="2">
    <source>
        <dbReference type="EMBL" id="NSX56973.1"/>
    </source>
</evidence>
<protein>
    <submittedName>
        <fullName evidence="2">GNAT family N-acetyltransferase</fullName>
    </submittedName>
</protein>
<comment type="caution">
    <text evidence="2">The sequence shown here is derived from an EMBL/GenBank/DDBJ whole genome shotgun (WGS) entry which is preliminary data.</text>
</comment>
<dbReference type="InterPro" id="IPR000182">
    <property type="entry name" value="GNAT_dom"/>
</dbReference>
<keyword evidence="3" id="KW-1185">Reference proteome</keyword>
<name>A0ABX2IVN9_9RHOB</name>
<dbReference type="PROSITE" id="PS51186">
    <property type="entry name" value="GNAT"/>
    <property type="match status" value="1"/>
</dbReference>
<dbReference type="SUPFAM" id="SSF55729">
    <property type="entry name" value="Acyl-CoA N-acyltransferases (Nat)"/>
    <property type="match status" value="1"/>
</dbReference>
<dbReference type="Pfam" id="PF00583">
    <property type="entry name" value="Acetyltransf_1"/>
    <property type="match status" value="1"/>
</dbReference>
<proteinExistence type="predicted"/>
<feature type="domain" description="N-acetyltransferase" evidence="1">
    <location>
        <begin position="1"/>
        <end position="137"/>
    </location>
</feature>
<dbReference type="CDD" id="cd04301">
    <property type="entry name" value="NAT_SF"/>
    <property type="match status" value="1"/>
</dbReference>
<evidence type="ECO:0000313" key="3">
    <source>
        <dbReference type="Proteomes" id="UP000777935"/>
    </source>
</evidence>
<dbReference type="RefSeq" id="WP_174140125.1">
    <property type="nucleotide sequence ID" value="NZ_JABUFE010000028.1"/>
</dbReference>
<dbReference type="EMBL" id="JABUFE010000028">
    <property type="protein sequence ID" value="NSX56973.1"/>
    <property type="molecule type" value="Genomic_DNA"/>
</dbReference>
<reference evidence="2 3" key="1">
    <citation type="submission" date="2020-06" db="EMBL/GenBank/DDBJ databases">
        <title>Sulfitobacter algicola sp. nov., isolated from green algae.</title>
        <authorList>
            <person name="Wang C."/>
        </authorList>
    </citation>
    <scope>NUCLEOTIDE SEQUENCE [LARGE SCALE GENOMIC DNA]</scope>
    <source>
        <strain evidence="2 3">1151</strain>
    </source>
</reference>
<organism evidence="2 3">
    <name type="scientific">Parasulfitobacter algicola</name>
    <dbReference type="NCBI Taxonomy" id="2614809"/>
    <lineage>
        <taxon>Bacteria</taxon>
        <taxon>Pseudomonadati</taxon>
        <taxon>Pseudomonadota</taxon>
        <taxon>Alphaproteobacteria</taxon>
        <taxon>Rhodobacterales</taxon>
        <taxon>Roseobacteraceae</taxon>
        <taxon>Parasulfitobacter</taxon>
    </lineage>
</organism>
<dbReference type="Gene3D" id="3.40.630.30">
    <property type="match status" value="1"/>
</dbReference>
<sequence length="137" mass="15577">MKIERYIPVPSQLAEELHQHLVETDQTLSNDELITFLLSVTDDHGNLCAGCKGEIAFKSARVSELWVSEGNRGNGFGTKLLAEAEAIAVERDCERIHLETRNPKAKLLYERLGYSVFGELPNYEGTLSFYYLEKRLR</sequence>